<dbReference type="OrthoDB" id="2831558at2759"/>
<protein>
    <recommendedName>
        <fullName evidence="3">Altered inheritance of mitochondria protein 9, mitochondrial</fullName>
    </recommendedName>
    <alternativeName>
        <fullName evidence="6">Found in mitochondrial proteome protein 29</fullName>
    </alternativeName>
</protein>
<keyword evidence="5" id="KW-0496">Mitochondrion</keyword>
<name>A0A2P7YC41_9PEZI</name>
<comment type="similarity">
    <text evidence="2">Belongs to the AIM9 family.</text>
</comment>
<organism evidence="8 9">
    <name type="scientific">Elsinoe australis</name>
    <dbReference type="NCBI Taxonomy" id="40998"/>
    <lineage>
        <taxon>Eukaryota</taxon>
        <taxon>Fungi</taxon>
        <taxon>Dikarya</taxon>
        <taxon>Ascomycota</taxon>
        <taxon>Pezizomycotina</taxon>
        <taxon>Dothideomycetes</taxon>
        <taxon>Dothideomycetidae</taxon>
        <taxon>Myriangiales</taxon>
        <taxon>Elsinoaceae</taxon>
        <taxon>Elsinoe</taxon>
    </lineage>
</organism>
<evidence type="ECO:0000256" key="2">
    <source>
        <dbReference type="ARBA" id="ARBA00005543"/>
    </source>
</evidence>
<dbReference type="GO" id="GO:0005739">
    <property type="term" value="C:mitochondrion"/>
    <property type="evidence" value="ECO:0007669"/>
    <property type="project" value="UniProtKB-SubCell"/>
</dbReference>
<evidence type="ECO:0000256" key="7">
    <source>
        <dbReference type="SAM" id="MobiDB-lite"/>
    </source>
</evidence>
<comment type="caution">
    <text evidence="8">The sequence shown here is derived from an EMBL/GenBank/DDBJ whole genome shotgun (WGS) entry which is preliminary data.</text>
</comment>
<accession>A0A2P7YC41</accession>
<comment type="subcellular location">
    <subcellularLocation>
        <location evidence="1">Mitochondrion</location>
    </subcellularLocation>
</comment>
<evidence type="ECO:0000256" key="1">
    <source>
        <dbReference type="ARBA" id="ARBA00004173"/>
    </source>
</evidence>
<dbReference type="STRING" id="40998.A0A2P7YC41"/>
<dbReference type="SUPFAM" id="SSF56112">
    <property type="entry name" value="Protein kinase-like (PK-like)"/>
    <property type="match status" value="1"/>
</dbReference>
<dbReference type="InterPro" id="IPR051035">
    <property type="entry name" value="Mito_inheritance_9"/>
</dbReference>
<evidence type="ECO:0000256" key="4">
    <source>
        <dbReference type="ARBA" id="ARBA00022946"/>
    </source>
</evidence>
<evidence type="ECO:0000256" key="5">
    <source>
        <dbReference type="ARBA" id="ARBA00023128"/>
    </source>
</evidence>
<evidence type="ECO:0000256" key="6">
    <source>
        <dbReference type="ARBA" id="ARBA00031849"/>
    </source>
</evidence>
<proteinExistence type="inferred from homology"/>
<feature type="region of interest" description="Disordered" evidence="7">
    <location>
        <begin position="420"/>
        <end position="444"/>
    </location>
</feature>
<gene>
    <name evidence="8" type="ORF">B9Z65_7409</name>
</gene>
<dbReference type="PANTHER" id="PTHR36091:SF1">
    <property type="entry name" value="ALTERED INHERITANCE OF MITOCHONDRIA PROTEIN 9, MITOCHONDRIAL"/>
    <property type="match status" value="1"/>
</dbReference>
<dbReference type="AlphaFoldDB" id="A0A2P7YC41"/>
<keyword evidence="4" id="KW-0809">Transit peptide</keyword>
<dbReference type="EMBL" id="NHZQ01000448">
    <property type="protein sequence ID" value="PSK33522.1"/>
    <property type="molecule type" value="Genomic_DNA"/>
</dbReference>
<dbReference type="Proteomes" id="UP000243723">
    <property type="component" value="Unassembled WGS sequence"/>
</dbReference>
<dbReference type="InterPro" id="IPR011009">
    <property type="entry name" value="Kinase-like_dom_sf"/>
</dbReference>
<reference evidence="8 9" key="1">
    <citation type="submission" date="2017-05" db="EMBL/GenBank/DDBJ databases">
        <title>Draft genome sequence of Elsinoe australis.</title>
        <authorList>
            <person name="Cheng Q."/>
        </authorList>
    </citation>
    <scope>NUCLEOTIDE SEQUENCE [LARGE SCALE GENOMIC DNA]</scope>
    <source>
        <strain evidence="8 9">NL1</strain>
    </source>
</reference>
<evidence type="ECO:0000313" key="9">
    <source>
        <dbReference type="Proteomes" id="UP000243723"/>
    </source>
</evidence>
<keyword evidence="9" id="KW-1185">Reference proteome</keyword>
<dbReference type="PANTHER" id="PTHR36091">
    <property type="entry name" value="ALTERED INHERITANCE OF MITOCHONDRIA PROTEIN 9, MITOCHONDRIAL"/>
    <property type="match status" value="1"/>
</dbReference>
<evidence type="ECO:0000256" key="3">
    <source>
        <dbReference type="ARBA" id="ARBA00016197"/>
    </source>
</evidence>
<evidence type="ECO:0000313" key="8">
    <source>
        <dbReference type="EMBL" id="PSK33522.1"/>
    </source>
</evidence>
<sequence>MDNAARIIARLPTSVAGPPRLTTNSEVATITYIPTILSWSDTSDNDIGAEHIFMTPAEGLQLQQQWEEMNPVQHLDLIRSIIDMIKQMADLELPAYGSIYFDDALLAQHQKSRFVEGFCIGPLCSSRVWNCGAGEASLYRHNNDKGPWSNVSDHLGSRMSSAYSRIPKSDDTSGPRRPYQGSVEDHLELIKNNEVTVARLVQTLALKEVSRPTSLHPDLHKRNIFVSKDDPSKISCIIDWQSTSIEPAFMYANETPDFAALPTDVISNDSPDQMLPDEESAKSKNQENIERCAQAFEVCIFSYVDTLRQARAIEQTILRPFRYCTSTWRDGVPAARIDMIDLFRAWKDLGLLGECPYQPTEDEIAAHEKQYEDFKASHTLKTWLSRTFEIGSEGWVPIYDWGRILPLYREAYPMWMEPAKESEAEGDHDMTQEKADRLWPFDQR</sequence>